<organism evidence="4 5">
    <name type="scientific">Carpediemonas membranifera</name>
    <dbReference type="NCBI Taxonomy" id="201153"/>
    <lineage>
        <taxon>Eukaryota</taxon>
        <taxon>Metamonada</taxon>
        <taxon>Carpediemonas-like organisms</taxon>
        <taxon>Carpediemonas</taxon>
    </lineage>
</organism>
<dbReference type="OrthoDB" id="431557at2759"/>
<protein>
    <submittedName>
        <fullName evidence="4">Proteasome, subunit alpha/beta</fullName>
    </submittedName>
</protein>
<comment type="similarity">
    <text evidence="2">Belongs to the peptidase T1A family.</text>
</comment>
<proteinExistence type="inferred from homology"/>
<dbReference type="NCBIfam" id="NF003075">
    <property type="entry name" value="PRK03996.1"/>
    <property type="match status" value="1"/>
</dbReference>
<dbReference type="PROSITE" id="PS51475">
    <property type="entry name" value="PROTEASOME_ALPHA_2"/>
    <property type="match status" value="1"/>
</dbReference>
<dbReference type="Proteomes" id="UP000717585">
    <property type="component" value="Unassembled WGS sequence"/>
</dbReference>
<dbReference type="GO" id="GO:0006511">
    <property type="term" value="P:ubiquitin-dependent protein catabolic process"/>
    <property type="evidence" value="ECO:0007669"/>
    <property type="project" value="InterPro"/>
</dbReference>
<evidence type="ECO:0000256" key="2">
    <source>
        <dbReference type="PROSITE-ProRule" id="PRU00808"/>
    </source>
</evidence>
<dbReference type="Pfam" id="PF00227">
    <property type="entry name" value="Proteasome"/>
    <property type="match status" value="1"/>
</dbReference>
<evidence type="ECO:0000313" key="4">
    <source>
        <dbReference type="EMBL" id="KAG9394312.1"/>
    </source>
</evidence>
<dbReference type="PANTHER" id="PTHR11599">
    <property type="entry name" value="PROTEASOME SUBUNIT ALPHA/BETA"/>
    <property type="match status" value="1"/>
</dbReference>
<accession>A0A8J6E4D2</accession>
<dbReference type="InterPro" id="IPR023332">
    <property type="entry name" value="Proteasome_alpha-type"/>
</dbReference>
<feature type="domain" description="Proteasome alpha-type subunits" evidence="3">
    <location>
        <begin position="8"/>
        <end position="29"/>
    </location>
</feature>
<dbReference type="InterPro" id="IPR050115">
    <property type="entry name" value="Proteasome_alpha"/>
</dbReference>
<name>A0A8J6E4D2_9EUKA</name>
<keyword evidence="5" id="KW-1185">Reference proteome</keyword>
<evidence type="ECO:0000259" key="3">
    <source>
        <dbReference type="SMART" id="SM00948"/>
    </source>
</evidence>
<gene>
    <name evidence="4" type="ORF">J8273_3946</name>
</gene>
<dbReference type="InterPro" id="IPR001353">
    <property type="entry name" value="Proteasome_sua/b"/>
</dbReference>
<evidence type="ECO:0000256" key="1">
    <source>
        <dbReference type="ARBA" id="ARBA00022942"/>
    </source>
</evidence>
<dbReference type="FunFam" id="3.60.20.10:FF:000054">
    <property type="entry name" value="Proteasome subunit alpha type"/>
    <property type="match status" value="1"/>
</dbReference>
<dbReference type="InterPro" id="IPR000426">
    <property type="entry name" value="Proteasome_asu_N"/>
</dbReference>
<dbReference type="EMBL" id="JAHDYR010000015">
    <property type="protein sequence ID" value="KAG9394312.1"/>
    <property type="molecule type" value="Genomic_DNA"/>
</dbReference>
<evidence type="ECO:0000313" key="5">
    <source>
        <dbReference type="Proteomes" id="UP000717585"/>
    </source>
</evidence>
<dbReference type="SUPFAM" id="SSF56235">
    <property type="entry name" value="N-terminal nucleophile aminohydrolases (Ntn hydrolases)"/>
    <property type="match status" value="1"/>
</dbReference>
<dbReference type="Gene3D" id="3.60.20.10">
    <property type="entry name" value="Glutamine Phosphoribosylpyrophosphate, subunit 1, domain 1"/>
    <property type="match status" value="1"/>
</dbReference>
<sequence length="243" mass="26678">MFLTRNEHDKGNTFSPEGRIFQVEYAIEAVKLGSTVVGIQTKNAVIIACERRSTSPLLISSAEKLVEVDDHVLVAMSGLTADARTLIEHARAEAQNFRFNYNEPITVGHLTQSVCDLSLRFGHDEEDIMSRPFGVALLIGGIDPREGPVLYHTDPSGTFAKCKGKAIGAGCDGAQQGLNREYKDDMTVEESEKCVVGLLKQVMEEKLTTENVQVVRLSTDGIQHYNSEQMQGIIDSLPAPELE</sequence>
<dbReference type="InterPro" id="IPR029055">
    <property type="entry name" value="Ntn_hydrolases_N"/>
</dbReference>
<dbReference type="SMART" id="SM00948">
    <property type="entry name" value="Proteasome_A_N"/>
    <property type="match status" value="1"/>
</dbReference>
<dbReference type="AlphaFoldDB" id="A0A8J6E4D2"/>
<dbReference type="Pfam" id="PF10584">
    <property type="entry name" value="Proteasome_A_N"/>
    <property type="match status" value="1"/>
</dbReference>
<keyword evidence="1 2" id="KW-0647">Proteasome</keyword>
<comment type="caution">
    <text evidence="4">The sequence shown here is derived from an EMBL/GenBank/DDBJ whole genome shotgun (WGS) entry which is preliminary data.</text>
</comment>
<reference evidence="4" key="1">
    <citation type="submission" date="2021-05" db="EMBL/GenBank/DDBJ databases">
        <title>A free-living protist that lacks canonical eukaryotic 1 DNA replication and segregation systems.</title>
        <authorList>
            <person name="Salas-Leiva D.E."/>
            <person name="Tromer E.C."/>
            <person name="Curtis B.A."/>
            <person name="Jerlstrom-Hultqvist J."/>
            <person name="Kolisko M."/>
            <person name="Yi Z."/>
            <person name="Salas-Leiva J.S."/>
            <person name="Gallot-Lavallee L."/>
            <person name="Kops G.J.P.L."/>
            <person name="Archibald J.M."/>
            <person name="Simpson A.G.B."/>
            <person name="Roger A.J."/>
        </authorList>
    </citation>
    <scope>NUCLEOTIDE SEQUENCE</scope>
    <source>
        <strain evidence="4">BICM</strain>
    </source>
</reference>
<dbReference type="GO" id="GO:0019773">
    <property type="term" value="C:proteasome core complex, alpha-subunit complex"/>
    <property type="evidence" value="ECO:0007669"/>
    <property type="project" value="UniProtKB-UniRule"/>
</dbReference>